<reference evidence="3" key="1">
    <citation type="journal article" date="2019" name="Int. J. Syst. Evol. Microbiol.">
        <title>The Global Catalogue of Microorganisms (GCM) 10K type strain sequencing project: providing services to taxonomists for standard genome sequencing and annotation.</title>
        <authorList>
            <consortium name="The Broad Institute Genomics Platform"/>
            <consortium name="The Broad Institute Genome Sequencing Center for Infectious Disease"/>
            <person name="Wu L."/>
            <person name="Ma J."/>
        </authorList>
    </citation>
    <scope>NUCLEOTIDE SEQUENCE [LARGE SCALE GENOMIC DNA]</scope>
    <source>
        <strain evidence="3">JCM 17664</strain>
    </source>
</reference>
<keyword evidence="3" id="KW-1185">Reference proteome</keyword>
<dbReference type="PANTHER" id="PTHR20883:SF51">
    <property type="entry name" value="PHYTANOYL-COA HYDROXYLASE"/>
    <property type="match status" value="1"/>
</dbReference>
<feature type="compositionally biased region" description="Polar residues" evidence="1">
    <location>
        <begin position="259"/>
        <end position="275"/>
    </location>
</feature>
<keyword evidence="2" id="KW-0560">Oxidoreductase</keyword>
<dbReference type="InterPro" id="IPR008775">
    <property type="entry name" value="Phytyl_CoA_dOase-like"/>
</dbReference>
<dbReference type="Proteomes" id="UP001501207">
    <property type="component" value="Unassembled WGS sequence"/>
</dbReference>
<name>A0ABP8FHM1_9BACT</name>
<evidence type="ECO:0000313" key="2">
    <source>
        <dbReference type="EMBL" id="GAA4303614.1"/>
    </source>
</evidence>
<dbReference type="GO" id="GO:0051213">
    <property type="term" value="F:dioxygenase activity"/>
    <property type="evidence" value="ECO:0007669"/>
    <property type="project" value="UniProtKB-KW"/>
</dbReference>
<dbReference type="PANTHER" id="PTHR20883">
    <property type="entry name" value="PHYTANOYL-COA DIOXYGENASE DOMAIN CONTAINING 1"/>
    <property type="match status" value="1"/>
</dbReference>
<proteinExistence type="predicted"/>
<organism evidence="2 3">
    <name type="scientific">Compostibacter hankyongensis</name>
    <dbReference type="NCBI Taxonomy" id="1007089"/>
    <lineage>
        <taxon>Bacteria</taxon>
        <taxon>Pseudomonadati</taxon>
        <taxon>Bacteroidota</taxon>
        <taxon>Chitinophagia</taxon>
        <taxon>Chitinophagales</taxon>
        <taxon>Chitinophagaceae</taxon>
        <taxon>Compostibacter</taxon>
    </lineage>
</organism>
<feature type="region of interest" description="Disordered" evidence="1">
    <location>
        <begin position="253"/>
        <end position="275"/>
    </location>
</feature>
<accession>A0ABP8FHM1</accession>
<dbReference type="Gene3D" id="2.60.120.620">
    <property type="entry name" value="q2cbj1_9rhob like domain"/>
    <property type="match status" value="1"/>
</dbReference>
<keyword evidence="2" id="KW-0223">Dioxygenase</keyword>
<sequence>MQSLKITPEQVKAFQEDGYLFIRSLFTGEEIRLIYETSTEDEAIRQHSYDLLDRQGNKTKLAMWYTPGDDVFGMLSRCSRMADTVEALLGGPVAHFHSKVMQKEPRVGGAWEWHQDYGYWYKNGFLFPDMLSVYVALTPATKENGCLQVIKGSHKMGRIGHGNSGEQVGADMERVEQCLAIREKIYCEMQPGDALFFHSNLLHTSAANHSEHPRWSIISAYNLLANVPYKENQPSCTQPLQKVPDEMILKTGKKGLDTEVNQMSQKKNTSKLQSN</sequence>
<dbReference type="EMBL" id="BAABFN010000001">
    <property type="protein sequence ID" value="GAA4303614.1"/>
    <property type="molecule type" value="Genomic_DNA"/>
</dbReference>
<gene>
    <name evidence="2" type="ORF">GCM10023143_07260</name>
</gene>
<dbReference type="RefSeq" id="WP_344975493.1">
    <property type="nucleotide sequence ID" value="NZ_BAABFN010000001.1"/>
</dbReference>
<comment type="caution">
    <text evidence="2">The sequence shown here is derived from an EMBL/GenBank/DDBJ whole genome shotgun (WGS) entry which is preliminary data.</text>
</comment>
<evidence type="ECO:0000313" key="3">
    <source>
        <dbReference type="Proteomes" id="UP001501207"/>
    </source>
</evidence>
<protein>
    <submittedName>
        <fullName evidence="2">Phytanoyl-CoA dioxygenase family protein</fullName>
    </submittedName>
</protein>
<dbReference type="SUPFAM" id="SSF51197">
    <property type="entry name" value="Clavaminate synthase-like"/>
    <property type="match status" value="1"/>
</dbReference>
<dbReference type="Pfam" id="PF05721">
    <property type="entry name" value="PhyH"/>
    <property type="match status" value="1"/>
</dbReference>
<evidence type="ECO:0000256" key="1">
    <source>
        <dbReference type="SAM" id="MobiDB-lite"/>
    </source>
</evidence>